<proteinExistence type="predicted"/>
<dbReference type="Pfam" id="PF06169">
    <property type="entry name" value="DUF982"/>
    <property type="match status" value="1"/>
</dbReference>
<name>A0A429Z188_9HYPH</name>
<dbReference type="OrthoDB" id="8092625at2"/>
<evidence type="ECO:0000313" key="1">
    <source>
        <dbReference type="EMBL" id="RST87475.1"/>
    </source>
</evidence>
<comment type="caution">
    <text evidence="1">The sequence shown here is derived from an EMBL/GenBank/DDBJ whole genome shotgun (WGS) entry which is preliminary data.</text>
</comment>
<dbReference type="Proteomes" id="UP000278398">
    <property type="component" value="Unassembled WGS sequence"/>
</dbReference>
<dbReference type="InterPro" id="IPR010385">
    <property type="entry name" value="DUF982"/>
</dbReference>
<sequence length="79" mass="8479">MAIEFDQPVRLSLPDGSVSVGNAREAFDVLSNPSWPERGIEHQQAIDAALKVIDGHRSAVDARDGLIRAARQAGTLAED</sequence>
<reference evidence="1 2" key="1">
    <citation type="submission" date="2018-12" db="EMBL/GenBank/DDBJ databases">
        <title>Mesorhizobium carbonis sp. nov., isolated from coal mine water.</title>
        <authorList>
            <person name="Xin W."/>
            <person name="Xu Z."/>
            <person name="Xiang F."/>
            <person name="Zhang J."/>
            <person name="Xi L."/>
            <person name="Liu J."/>
        </authorList>
    </citation>
    <scope>NUCLEOTIDE SEQUENCE [LARGE SCALE GENOMIC DNA]</scope>
    <source>
        <strain evidence="1 2">B2.3</strain>
    </source>
</reference>
<dbReference type="RefSeq" id="WP_126698406.1">
    <property type="nucleotide sequence ID" value="NZ_RWKW01000016.1"/>
</dbReference>
<keyword evidence="2" id="KW-1185">Reference proteome</keyword>
<dbReference type="Gene3D" id="6.10.250.730">
    <property type="match status" value="1"/>
</dbReference>
<accession>A0A429Z188</accession>
<dbReference type="EMBL" id="RWKW01000016">
    <property type="protein sequence ID" value="RST87475.1"/>
    <property type="molecule type" value="Genomic_DNA"/>
</dbReference>
<dbReference type="AlphaFoldDB" id="A0A429Z188"/>
<protein>
    <submittedName>
        <fullName evidence="1">DUF982 domain-containing protein</fullName>
    </submittedName>
</protein>
<organism evidence="1 2">
    <name type="scientific">Aquibium carbonis</name>
    <dbReference type="NCBI Taxonomy" id="2495581"/>
    <lineage>
        <taxon>Bacteria</taxon>
        <taxon>Pseudomonadati</taxon>
        <taxon>Pseudomonadota</taxon>
        <taxon>Alphaproteobacteria</taxon>
        <taxon>Hyphomicrobiales</taxon>
        <taxon>Phyllobacteriaceae</taxon>
        <taxon>Aquibium</taxon>
    </lineage>
</organism>
<evidence type="ECO:0000313" key="2">
    <source>
        <dbReference type="Proteomes" id="UP000278398"/>
    </source>
</evidence>
<gene>
    <name evidence="1" type="ORF">EJC49_05205</name>
</gene>